<dbReference type="GeneID" id="16992545"/>
<evidence type="ECO:0000313" key="7">
    <source>
        <dbReference type="Proteomes" id="UP000007014"/>
    </source>
</evidence>
<dbReference type="RefSeq" id="XP_005535343.1">
    <property type="nucleotide sequence ID" value="XM_005535286.1"/>
</dbReference>
<feature type="region of interest" description="Disordered" evidence="4">
    <location>
        <begin position="72"/>
        <end position="118"/>
    </location>
</feature>
<feature type="domain" description="Large ribosomal subunit protein uL15/eL18" evidence="5">
    <location>
        <begin position="144"/>
        <end position="230"/>
    </location>
</feature>
<dbReference type="OrthoDB" id="361383at2759"/>
<dbReference type="EMBL" id="AP006485">
    <property type="protein sequence ID" value="BAM79057.1"/>
    <property type="molecule type" value="Genomic_DNA"/>
</dbReference>
<evidence type="ECO:0000313" key="6">
    <source>
        <dbReference type="EMBL" id="BAM79057.1"/>
    </source>
</evidence>
<dbReference type="Proteomes" id="UP000007014">
    <property type="component" value="Chromosome 3"/>
</dbReference>
<dbReference type="Gramene" id="CMC132CT">
    <property type="protein sequence ID" value="CMC132CT"/>
    <property type="gene ID" value="CMC132C"/>
</dbReference>
<dbReference type="SUPFAM" id="SSF52080">
    <property type="entry name" value="Ribosomal proteins L15p and L18e"/>
    <property type="match status" value="1"/>
</dbReference>
<keyword evidence="7" id="KW-1185">Reference proteome</keyword>
<comment type="similarity">
    <text evidence="1">Belongs to the universal ribosomal protein uL15 family.</text>
</comment>
<protein>
    <submittedName>
        <fullName evidence="6">Mitochondrial ribosomal protein L15</fullName>
    </submittedName>
</protein>
<organism evidence="6 7">
    <name type="scientific">Cyanidioschyzon merolae (strain NIES-3377 / 10D)</name>
    <name type="common">Unicellular red alga</name>
    <dbReference type="NCBI Taxonomy" id="280699"/>
    <lineage>
        <taxon>Eukaryota</taxon>
        <taxon>Rhodophyta</taxon>
        <taxon>Bangiophyceae</taxon>
        <taxon>Cyanidiales</taxon>
        <taxon>Cyanidiaceae</taxon>
        <taxon>Cyanidioschyzon</taxon>
    </lineage>
</organism>
<dbReference type="AlphaFoldDB" id="M1VAD0"/>
<reference evidence="6 7" key="2">
    <citation type="journal article" date="2007" name="BMC Biol.">
        <title>A 100%-complete sequence reveals unusually simple genomic features in the hot-spring red alga Cyanidioschyzon merolae.</title>
        <authorList>
            <person name="Nozaki H."/>
            <person name="Takano H."/>
            <person name="Misumi O."/>
            <person name="Terasawa K."/>
            <person name="Matsuzaki M."/>
            <person name="Maruyama S."/>
            <person name="Nishida K."/>
            <person name="Yagisawa F."/>
            <person name="Yoshida Y."/>
            <person name="Fujiwara T."/>
            <person name="Takio S."/>
            <person name="Tamura K."/>
            <person name="Chung S.J."/>
            <person name="Nakamura S."/>
            <person name="Kuroiwa H."/>
            <person name="Tanaka K."/>
            <person name="Sato N."/>
            <person name="Kuroiwa T."/>
        </authorList>
    </citation>
    <scope>NUCLEOTIDE SEQUENCE [LARGE SCALE GENOMIC DNA]</scope>
    <source>
        <strain evidence="6 7">10D</strain>
    </source>
</reference>
<dbReference type="HAMAP" id="MF_01341">
    <property type="entry name" value="Ribosomal_uL15"/>
    <property type="match status" value="1"/>
</dbReference>
<gene>
    <name evidence="6" type="ORF">CYME_CMC132C</name>
</gene>
<evidence type="ECO:0000256" key="1">
    <source>
        <dbReference type="ARBA" id="ARBA00007320"/>
    </source>
</evidence>
<name>M1VAD0_CYAM1</name>
<evidence type="ECO:0000256" key="2">
    <source>
        <dbReference type="ARBA" id="ARBA00022980"/>
    </source>
</evidence>
<dbReference type="InterPro" id="IPR021131">
    <property type="entry name" value="Ribosomal_uL15/eL18"/>
</dbReference>
<evidence type="ECO:0000259" key="5">
    <source>
        <dbReference type="Pfam" id="PF00828"/>
    </source>
</evidence>
<evidence type="ECO:0000256" key="4">
    <source>
        <dbReference type="SAM" id="MobiDB-lite"/>
    </source>
</evidence>
<dbReference type="KEGG" id="cme:CYME_CMC132C"/>
<dbReference type="HOGENOM" id="CLU_669694_0_0_1"/>
<sequence length="411" mass="45992">MQRAAQIRSLLKREQLTNAGVSCPARGLAECLLGRNSSSFSRQTAVIVGASMRSFSTEDGFCRDGQLSLNNIRDLPGARKPKKRVGRGRGSDSGKTCGRGHKGQHARSGSSLPSRFFEGGQTPLVRRIPKRGGFPLVAQRDPLPLNLSLIQSLLDKGRLRVSKDGTITMKSLYDSGGILRCSRARFKLFNYGVKLLGGGARQFSAPLHFEVTDVSSSALRRIHECGGSVTLVYYNRLGLRALLKPEKFDHWTVFRSDLTHFQGANIDPNTNQAIVVYEYDDVLENDALWPRGEPLPIEEQFSLDFGATSTDESKTDRFTLPSDERFFRILRKLFHDDEKLMSEFLANTPMDLGSIPSQSTRPVIVKRRVRLLPNHARPPPRLLLRYPEFDAYGRSVNFLKPRVPLEHQGAQ</sequence>
<evidence type="ECO:0000256" key="3">
    <source>
        <dbReference type="ARBA" id="ARBA00023274"/>
    </source>
</evidence>
<keyword evidence="2 6" id="KW-0689">Ribosomal protein</keyword>
<dbReference type="GO" id="GO:0003735">
    <property type="term" value="F:structural constituent of ribosome"/>
    <property type="evidence" value="ECO:0007669"/>
    <property type="project" value="InterPro"/>
</dbReference>
<dbReference type="InterPro" id="IPR005749">
    <property type="entry name" value="Ribosomal_uL15_bac-type"/>
</dbReference>
<dbReference type="PANTHER" id="PTHR12934">
    <property type="entry name" value="50S RIBOSOMAL PROTEIN L15"/>
    <property type="match status" value="1"/>
</dbReference>
<dbReference type="eggNOG" id="KOG0846">
    <property type="taxonomic scope" value="Eukaryota"/>
</dbReference>
<dbReference type="InterPro" id="IPR030878">
    <property type="entry name" value="Ribosomal_uL15"/>
</dbReference>
<dbReference type="Gene3D" id="3.100.10.10">
    <property type="match status" value="1"/>
</dbReference>
<dbReference type="Pfam" id="PF00828">
    <property type="entry name" value="Ribosomal_L27A"/>
    <property type="match status" value="1"/>
</dbReference>
<dbReference type="GO" id="GO:0006412">
    <property type="term" value="P:translation"/>
    <property type="evidence" value="ECO:0007669"/>
    <property type="project" value="InterPro"/>
</dbReference>
<dbReference type="InterPro" id="IPR036227">
    <property type="entry name" value="Ribosomal_uL15/eL18_sf"/>
</dbReference>
<accession>M1VAD0</accession>
<proteinExistence type="inferred from homology"/>
<dbReference type="GO" id="GO:0005762">
    <property type="term" value="C:mitochondrial large ribosomal subunit"/>
    <property type="evidence" value="ECO:0007669"/>
    <property type="project" value="TreeGrafter"/>
</dbReference>
<dbReference type="PANTHER" id="PTHR12934:SF11">
    <property type="entry name" value="LARGE RIBOSOMAL SUBUNIT PROTEIN UL15M"/>
    <property type="match status" value="1"/>
</dbReference>
<dbReference type="STRING" id="280699.M1VAD0"/>
<dbReference type="NCBIfam" id="TIGR01071">
    <property type="entry name" value="rplO_bact"/>
    <property type="match status" value="1"/>
</dbReference>
<reference evidence="6 7" key="1">
    <citation type="journal article" date="2004" name="Nature">
        <title>Genome sequence of the ultrasmall unicellular red alga Cyanidioschyzon merolae 10D.</title>
        <authorList>
            <person name="Matsuzaki M."/>
            <person name="Misumi O."/>
            <person name="Shin-i T."/>
            <person name="Maruyama S."/>
            <person name="Takahara M."/>
            <person name="Miyagishima S."/>
            <person name="Mori T."/>
            <person name="Nishida K."/>
            <person name="Yagisawa F."/>
            <person name="Nishida K."/>
            <person name="Yoshida Y."/>
            <person name="Nishimura Y."/>
            <person name="Nakao S."/>
            <person name="Kobayashi T."/>
            <person name="Momoyama Y."/>
            <person name="Higashiyama T."/>
            <person name="Minoda A."/>
            <person name="Sano M."/>
            <person name="Nomoto H."/>
            <person name="Oishi K."/>
            <person name="Hayashi H."/>
            <person name="Ohta F."/>
            <person name="Nishizaka S."/>
            <person name="Haga S."/>
            <person name="Miura S."/>
            <person name="Morishita T."/>
            <person name="Kabeya Y."/>
            <person name="Terasawa K."/>
            <person name="Suzuki Y."/>
            <person name="Ishii Y."/>
            <person name="Asakawa S."/>
            <person name="Takano H."/>
            <person name="Ohta N."/>
            <person name="Kuroiwa H."/>
            <person name="Tanaka K."/>
            <person name="Shimizu N."/>
            <person name="Sugano S."/>
            <person name="Sato N."/>
            <person name="Nozaki H."/>
            <person name="Ogasawara N."/>
            <person name="Kohara Y."/>
            <person name="Kuroiwa T."/>
        </authorList>
    </citation>
    <scope>NUCLEOTIDE SEQUENCE [LARGE SCALE GENOMIC DNA]</scope>
    <source>
        <strain evidence="6 7">10D</strain>
    </source>
</reference>
<keyword evidence="3" id="KW-0687">Ribonucleoprotein</keyword>